<dbReference type="AlphaFoldDB" id="A0A7W9Y7J7"/>
<evidence type="ECO:0000313" key="4">
    <source>
        <dbReference type="EMBL" id="MBB6163454.1"/>
    </source>
</evidence>
<dbReference type="InterPro" id="IPR036942">
    <property type="entry name" value="Beta-barrel_TonB_sf"/>
</dbReference>
<reference evidence="4 5" key="1">
    <citation type="submission" date="2020-08" db="EMBL/GenBank/DDBJ databases">
        <title>Genomic Encyclopedia of Type Strains, Phase IV (KMG-IV): sequencing the most valuable type-strain genomes for metagenomic binning, comparative biology and taxonomic classification.</title>
        <authorList>
            <person name="Goeker M."/>
        </authorList>
    </citation>
    <scope>NUCLEOTIDE SEQUENCE [LARGE SCALE GENOMIC DNA]</scope>
    <source>
        <strain evidence="4 5">DSM 100734</strain>
    </source>
</reference>
<name>A0A7W9Y7J7_9HYPH</name>
<keyword evidence="2" id="KW-0472">Membrane</keyword>
<dbReference type="RefSeq" id="WP_183993287.1">
    <property type="nucleotide sequence ID" value="NZ_BMHW01000006.1"/>
</dbReference>
<comment type="caution">
    <text evidence="4">The sequence shown here is derived from an EMBL/GenBank/DDBJ whole genome shotgun (WGS) entry which is preliminary data.</text>
</comment>
<sequence>MDRSSHCDRSEYRINDKLSIFGEITDLFDEKYATSTLVVDQVSPGQAAYIPDDGRGFYADLRSPF</sequence>
<comment type="subcellular location">
    <subcellularLocation>
        <location evidence="1">Cell outer membrane</location>
    </subcellularLocation>
</comment>
<keyword evidence="4" id="KW-0675">Receptor</keyword>
<keyword evidence="3" id="KW-0998">Cell outer membrane</keyword>
<evidence type="ECO:0000256" key="1">
    <source>
        <dbReference type="ARBA" id="ARBA00004442"/>
    </source>
</evidence>
<keyword evidence="5" id="KW-1185">Reference proteome</keyword>
<dbReference type="Gene3D" id="2.40.170.20">
    <property type="entry name" value="TonB-dependent receptor, beta-barrel domain"/>
    <property type="match status" value="1"/>
</dbReference>
<organism evidence="4 5">
    <name type="scientific">Rhizobium wenxiniae</name>
    <dbReference type="NCBI Taxonomy" id="1737357"/>
    <lineage>
        <taxon>Bacteria</taxon>
        <taxon>Pseudomonadati</taxon>
        <taxon>Pseudomonadota</taxon>
        <taxon>Alphaproteobacteria</taxon>
        <taxon>Hyphomicrobiales</taxon>
        <taxon>Rhizobiaceae</taxon>
        <taxon>Rhizobium/Agrobacterium group</taxon>
        <taxon>Rhizobium</taxon>
    </lineage>
</organism>
<dbReference type="SUPFAM" id="SSF56935">
    <property type="entry name" value="Porins"/>
    <property type="match status" value="1"/>
</dbReference>
<dbReference type="EMBL" id="JACHEG010000003">
    <property type="protein sequence ID" value="MBB6163454.1"/>
    <property type="molecule type" value="Genomic_DNA"/>
</dbReference>
<proteinExistence type="predicted"/>
<evidence type="ECO:0000256" key="3">
    <source>
        <dbReference type="ARBA" id="ARBA00023237"/>
    </source>
</evidence>
<gene>
    <name evidence="4" type="ORF">HNQ72_003294</name>
</gene>
<accession>A0A7W9Y7J7</accession>
<evidence type="ECO:0000313" key="5">
    <source>
        <dbReference type="Proteomes" id="UP000547879"/>
    </source>
</evidence>
<protein>
    <submittedName>
        <fullName evidence="4">Outer membrane receptor for ferrienterochelin and colicin</fullName>
    </submittedName>
</protein>
<dbReference type="Proteomes" id="UP000547879">
    <property type="component" value="Unassembled WGS sequence"/>
</dbReference>
<evidence type="ECO:0000256" key="2">
    <source>
        <dbReference type="ARBA" id="ARBA00023136"/>
    </source>
</evidence>
<dbReference type="GO" id="GO:0009279">
    <property type="term" value="C:cell outer membrane"/>
    <property type="evidence" value="ECO:0007669"/>
    <property type="project" value="UniProtKB-SubCell"/>
</dbReference>